<dbReference type="Proteomes" id="UP000028545">
    <property type="component" value="Unassembled WGS sequence"/>
</dbReference>
<accession>A0A084G2X7</accession>
<reference evidence="5 6" key="1">
    <citation type="journal article" date="2014" name="Genome Announc.">
        <title>Draft genome sequence of the pathogenic fungus Scedosporium apiospermum.</title>
        <authorList>
            <person name="Vandeputte P."/>
            <person name="Ghamrawi S."/>
            <person name="Rechenmann M."/>
            <person name="Iltis A."/>
            <person name="Giraud S."/>
            <person name="Fleury M."/>
            <person name="Thornton C."/>
            <person name="Delhaes L."/>
            <person name="Meyer W."/>
            <person name="Papon N."/>
            <person name="Bouchara J.P."/>
        </authorList>
    </citation>
    <scope>NUCLEOTIDE SEQUENCE [LARGE SCALE GENOMIC DNA]</scope>
    <source>
        <strain evidence="5 6">IHEM 14462</strain>
    </source>
</reference>
<evidence type="ECO:0000256" key="2">
    <source>
        <dbReference type="ARBA" id="ARBA00022679"/>
    </source>
</evidence>
<gene>
    <name evidence="5" type="ORF">SAPIO_CDS6857</name>
</gene>
<comment type="similarity">
    <text evidence="1">Belongs to the thiolase-like superfamily. Thiolase family.</text>
</comment>
<sequence length="509" mass="55322">MSLSPHTPIIVGVGEICNRSTAVENAIEPMELMLQAIQNAFADSSAPDRDALVAAVDSISVVPPWTWPYENLPGLLAAKLGAEPSHLHLGPHGGNQPGELCDEAARRIASGQSRISIIVGGEALASLAACHKAGRKIPKGWTKPDPNTRQIKTGDLSMLGDNVGTLHSVGLPTHVYPMYENAFRSFRRQSCEENLKESATMYAEFDEIAYPLLVNAFNTVNLAAACVLTSVEQAEKLRIPRGKWVYVLGGAGTEDRHNCESTPVRSIMDKWLRMVINYFQVWERPWYWTSPALEKSIDTAIKVSDLTLDELDVFDFYSCFPIVPKMAARHVGLSPTSPAKPITLLGGLTSFGGAGNNYSMHALVEMTRQLRNGTYRNGLVLANGGMFTHQHAVCLSSRPRKGNTPYPAERPLPLETPGVTIPHFEARPGAGAAIIETYTVEFKRDGAPRIGHIVGRLAKDNSRFIANHGDTATLAKLANPMVDHIGGFGYVTTGDDGRNLFCLDADSKI</sequence>
<dbReference type="InterPro" id="IPR040771">
    <property type="entry name" value="TLP1_add_C"/>
</dbReference>
<dbReference type="SUPFAM" id="SSF53901">
    <property type="entry name" value="Thiolase-like"/>
    <property type="match status" value="1"/>
</dbReference>
<comment type="caution">
    <text evidence="5">The sequence shown here is derived from an EMBL/GenBank/DDBJ whole genome shotgun (WGS) entry which is preliminary data.</text>
</comment>
<dbReference type="EMBL" id="JOWA01000108">
    <property type="protein sequence ID" value="KEZ41689.1"/>
    <property type="molecule type" value="Genomic_DNA"/>
</dbReference>
<dbReference type="RefSeq" id="XP_016641488.1">
    <property type="nucleotide sequence ID" value="XM_016788851.1"/>
</dbReference>
<dbReference type="PANTHER" id="PTHR18919">
    <property type="entry name" value="ACETYL-COA C-ACYLTRANSFERASE"/>
    <property type="match status" value="1"/>
</dbReference>
<keyword evidence="6" id="KW-1185">Reference proteome</keyword>
<dbReference type="GeneID" id="27725929"/>
<name>A0A084G2X7_PSEDA</name>
<dbReference type="OMA" id="YGPVGGE"/>
<keyword evidence="2" id="KW-0808">Transferase</keyword>
<feature type="domain" description="Thiolase-like protein type 1 additional C-terminal" evidence="4">
    <location>
        <begin position="414"/>
        <end position="482"/>
    </location>
</feature>
<dbReference type="HOGENOM" id="CLU_026848_0_0_1"/>
<dbReference type="OrthoDB" id="435240at2759"/>
<dbReference type="GO" id="GO:0016746">
    <property type="term" value="F:acyltransferase activity"/>
    <property type="evidence" value="ECO:0007669"/>
    <property type="project" value="UniProtKB-KW"/>
</dbReference>
<evidence type="ECO:0000259" key="4">
    <source>
        <dbReference type="Pfam" id="PF18313"/>
    </source>
</evidence>
<keyword evidence="3" id="KW-0012">Acyltransferase</keyword>
<evidence type="ECO:0000313" key="6">
    <source>
        <dbReference type="Proteomes" id="UP000028545"/>
    </source>
</evidence>
<dbReference type="InterPro" id="IPR016039">
    <property type="entry name" value="Thiolase-like"/>
</dbReference>
<dbReference type="Gene3D" id="3.40.47.10">
    <property type="match status" value="2"/>
</dbReference>
<protein>
    <recommendedName>
        <fullName evidence="4">Thiolase-like protein type 1 additional C-terminal domain-containing protein</fullName>
    </recommendedName>
</protein>
<dbReference type="Gene3D" id="2.40.50.840">
    <property type="match status" value="1"/>
</dbReference>
<evidence type="ECO:0000256" key="1">
    <source>
        <dbReference type="ARBA" id="ARBA00010982"/>
    </source>
</evidence>
<dbReference type="VEuPathDB" id="FungiDB:SAPIO_CDS6857"/>
<dbReference type="PANTHER" id="PTHR18919:SF139">
    <property type="entry name" value="THIOLASE-LIKE PROTEIN TYPE 1 ADDITIONAL C-TERMINAL DOMAIN-CONTAINING PROTEIN"/>
    <property type="match status" value="1"/>
</dbReference>
<dbReference type="KEGG" id="sapo:SAPIO_CDS6857"/>
<dbReference type="Pfam" id="PF18313">
    <property type="entry name" value="TLP1_add_C"/>
    <property type="match status" value="1"/>
</dbReference>
<dbReference type="AlphaFoldDB" id="A0A084G2X7"/>
<proteinExistence type="inferred from homology"/>
<evidence type="ECO:0000256" key="3">
    <source>
        <dbReference type="ARBA" id="ARBA00023315"/>
    </source>
</evidence>
<organism evidence="5 6">
    <name type="scientific">Pseudallescheria apiosperma</name>
    <name type="common">Scedosporium apiospermum</name>
    <dbReference type="NCBI Taxonomy" id="563466"/>
    <lineage>
        <taxon>Eukaryota</taxon>
        <taxon>Fungi</taxon>
        <taxon>Dikarya</taxon>
        <taxon>Ascomycota</taxon>
        <taxon>Pezizomycotina</taxon>
        <taxon>Sordariomycetes</taxon>
        <taxon>Hypocreomycetidae</taxon>
        <taxon>Microascales</taxon>
        <taxon>Microascaceae</taxon>
        <taxon>Scedosporium</taxon>
    </lineage>
</organism>
<evidence type="ECO:0000313" key="5">
    <source>
        <dbReference type="EMBL" id="KEZ41689.1"/>
    </source>
</evidence>